<dbReference type="Proteomes" id="UP001202867">
    <property type="component" value="Unassembled WGS sequence"/>
</dbReference>
<dbReference type="CDD" id="cd17324">
    <property type="entry name" value="MFS_NepI_like"/>
    <property type="match status" value="1"/>
</dbReference>
<proteinExistence type="predicted"/>
<feature type="transmembrane region" description="Helical" evidence="4">
    <location>
        <begin position="230"/>
        <end position="251"/>
    </location>
</feature>
<feature type="transmembrane region" description="Helical" evidence="4">
    <location>
        <begin position="354"/>
        <end position="371"/>
    </location>
</feature>
<reference evidence="7" key="2">
    <citation type="submission" date="2023-07" db="EMBL/GenBank/DDBJ databases">
        <title>Ancylobacter moscoviensis sp. nov., facultatively methylotrophic bacteria from activated sludge and the reclassification of Starkeya novella (Starkey 1934) Kelly et al. 2000 as Ancylobacter novellus comb. nov., Starkeya koreensis Im et al. 2006 as Ancylobacter koreensis comb.nov., Angulomicrobium tetraedrale Vasil'eva et al. 1986 as Ancylobacter tetraedralis comb. nov., Angulomicrobium amanitiforme Fritz et al. 2004 as Ancylobacter amanitiformis comb. nov. and Methylorhabdus multivorans Doronina et al. 1996 as Ancylobacter multivorans comb. nov. and emended description of the genus Ancylobacter.</title>
        <authorList>
            <person name="Doronina N."/>
            <person name="Chemodurova A."/>
            <person name="Grouzdev D."/>
            <person name="Koziaeva V."/>
            <person name="Shi W."/>
            <person name="Wu L."/>
            <person name="Kaparullina E."/>
        </authorList>
    </citation>
    <scope>NUCLEOTIDE SEQUENCE [LARGE SCALE GENOMIC DNA]</scope>
    <source>
        <strain evidence="7">Jip08</strain>
    </source>
</reference>
<evidence type="ECO:0000256" key="2">
    <source>
        <dbReference type="ARBA" id="ARBA00022989"/>
    </source>
</evidence>
<dbReference type="InterPro" id="IPR011701">
    <property type="entry name" value="MFS"/>
</dbReference>
<dbReference type="PROSITE" id="PS50850">
    <property type="entry name" value="MFS"/>
    <property type="match status" value="1"/>
</dbReference>
<dbReference type="PANTHER" id="PTHR42910:SF1">
    <property type="entry name" value="MAJOR FACILITATOR SUPERFAMILY (MFS) PROFILE DOMAIN-CONTAINING PROTEIN"/>
    <property type="match status" value="1"/>
</dbReference>
<evidence type="ECO:0000256" key="4">
    <source>
        <dbReference type="SAM" id="Phobius"/>
    </source>
</evidence>
<gene>
    <name evidence="6" type="ORF">MWN33_12205</name>
</gene>
<keyword evidence="2 4" id="KW-1133">Transmembrane helix</keyword>
<feature type="domain" description="Major facilitator superfamily (MFS) profile" evidence="5">
    <location>
        <begin position="25"/>
        <end position="404"/>
    </location>
</feature>
<dbReference type="Pfam" id="PF07690">
    <property type="entry name" value="MFS_1"/>
    <property type="match status" value="1"/>
</dbReference>
<comment type="caution">
    <text evidence="6">The sequence shown here is derived from an EMBL/GenBank/DDBJ whole genome shotgun (WGS) entry which is preliminary data.</text>
</comment>
<keyword evidence="1 4" id="KW-0812">Transmembrane</keyword>
<sequence length="405" mass="41561">MSRSQSDASTGGGAALAPPSHSPVTFFLLALAAGLGAANLYYAQPLVALIADDIGLDETMASLVVTIGQVGYILGLLLLVPLGDIVENRRLIGAIILCAAAGLGLAFASGTPALFLLAALIFGVGSVVAQVAVPFAAHLASPEERGRKVGSVVSGLMTGILLARPVSSMVAHWLGWRAVFLIAALAMLALAAGLRLALPQRHPGGRATYRQLVGSLWPLMRSQPVLRRRAAYQAAMFGAFTLFWTAVPLLLAAPQFGLGQQGIAIFALAGAASVVVSPFAGWLADRGFSRVATGAALVLAILGFLITEAGVGLSSVVVLAIGAIVLDCAATANLVFGQRAIFMLAPEVRSRLNALYIATFFFGGALGSALASPLYELAGWGAVTVAGIGIVVLALAYFATEFRRA</sequence>
<dbReference type="Gene3D" id="1.20.1250.20">
    <property type="entry name" value="MFS general substrate transporter like domains"/>
    <property type="match status" value="1"/>
</dbReference>
<dbReference type="InterPro" id="IPR036259">
    <property type="entry name" value="MFS_trans_sf"/>
</dbReference>
<dbReference type="InterPro" id="IPR020846">
    <property type="entry name" value="MFS_dom"/>
</dbReference>
<feature type="transmembrane region" description="Helical" evidence="4">
    <location>
        <begin position="114"/>
        <end position="137"/>
    </location>
</feature>
<feature type="transmembrane region" description="Helical" evidence="4">
    <location>
        <begin position="149"/>
        <end position="166"/>
    </location>
</feature>
<feature type="transmembrane region" description="Helical" evidence="4">
    <location>
        <begin position="24"/>
        <end position="42"/>
    </location>
</feature>
<accession>A0ABT0DNE2</accession>
<reference evidence="6 7" key="1">
    <citation type="submission" date="2022-04" db="EMBL/GenBank/DDBJ databases">
        <authorList>
            <person name="Grouzdev D.S."/>
            <person name="Pantiukh K.S."/>
            <person name="Krutkina M.S."/>
        </authorList>
    </citation>
    <scope>NUCLEOTIDE SEQUENCE [LARGE SCALE GENOMIC DNA]</scope>
    <source>
        <strain evidence="6 7">Jip08</strain>
    </source>
</reference>
<dbReference type="EMBL" id="JALKCG010000004">
    <property type="protein sequence ID" value="MCK0208792.1"/>
    <property type="molecule type" value="Genomic_DNA"/>
</dbReference>
<feature type="transmembrane region" description="Helical" evidence="4">
    <location>
        <begin position="263"/>
        <end position="284"/>
    </location>
</feature>
<dbReference type="RefSeq" id="WP_247201063.1">
    <property type="nucleotide sequence ID" value="NZ_JALKCG010000004.1"/>
</dbReference>
<protein>
    <submittedName>
        <fullName evidence="6">MFS transporter</fullName>
    </submittedName>
</protein>
<keyword evidence="7" id="KW-1185">Reference proteome</keyword>
<feature type="transmembrane region" description="Helical" evidence="4">
    <location>
        <begin position="62"/>
        <end position="79"/>
    </location>
</feature>
<dbReference type="PANTHER" id="PTHR42910">
    <property type="entry name" value="TRANSPORTER SCO4007-RELATED"/>
    <property type="match status" value="1"/>
</dbReference>
<organism evidence="6 7">
    <name type="scientific">Ancylobacter koreensis</name>
    <dbReference type="NCBI Taxonomy" id="266121"/>
    <lineage>
        <taxon>Bacteria</taxon>
        <taxon>Pseudomonadati</taxon>
        <taxon>Pseudomonadota</taxon>
        <taxon>Alphaproteobacteria</taxon>
        <taxon>Hyphomicrobiales</taxon>
        <taxon>Xanthobacteraceae</taxon>
        <taxon>Ancylobacter</taxon>
    </lineage>
</organism>
<keyword evidence="3 4" id="KW-0472">Membrane</keyword>
<feature type="transmembrane region" description="Helical" evidence="4">
    <location>
        <begin position="291"/>
        <end position="311"/>
    </location>
</feature>
<evidence type="ECO:0000256" key="1">
    <source>
        <dbReference type="ARBA" id="ARBA00022692"/>
    </source>
</evidence>
<feature type="transmembrane region" description="Helical" evidence="4">
    <location>
        <begin position="317"/>
        <end position="342"/>
    </location>
</feature>
<evidence type="ECO:0000313" key="7">
    <source>
        <dbReference type="Proteomes" id="UP001202867"/>
    </source>
</evidence>
<evidence type="ECO:0000259" key="5">
    <source>
        <dbReference type="PROSITE" id="PS50850"/>
    </source>
</evidence>
<feature type="transmembrane region" description="Helical" evidence="4">
    <location>
        <begin position="377"/>
        <end position="399"/>
    </location>
</feature>
<feature type="transmembrane region" description="Helical" evidence="4">
    <location>
        <begin position="178"/>
        <end position="198"/>
    </location>
</feature>
<feature type="transmembrane region" description="Helical" evidence="4">
    <location>
        <begin position="91"/>
        <end position="108"/>
    </location>
</feature>
<evidence type="ECO:0000313" key="6">
    <source>
        <dbReference type="EMBL" id="MCK0208792.1"/>
    </source>
</evidence>
<evidence type="ECO:0000256" key="3">
    <source>
        <dbReference type="ARBA" id="ARBA00023136"/>
    </source>
</evidence>
<dbReference type="SUPFAM" id="SSF103473">
    <property type="entry name" value="MFS general substrate transporter"/>
    <property type="match status" value="1"/>
</dbReference>
<name>A0ABT0DNE2_9HYPH</name>